<sequence length="101" mass="11532">MSLSLIKIFLEFHLPIYLSSKIQDQIRGKKRMIPSFDGTEQHKIKRRKPRHICNTGLQLLLRKTHHPSGGPPSVLVSGRCLLHSTISLNCFLPYSLLFALL</sequence>
<reference evidence="1" key="1">
    <citation type="journal article" date="2013" name="J. Plant Res.">
        <title>Effect of fungi and light on seed germination of three Opuntia species from semiarid lands of central Mexico.</title>
        <authorList>
            <person name="Delgado-Sanchez P."/>
            <person name="Jimenez-Bremont J.F."/>
            <person name="Guerrero-Gonzalez Mde L."/>
            <person name="Flores J."/>
        </authorList>
    </citation>
    <scope>NUCLEOTIDE SEQUENCE</scope>
    <source>
        <tissue evidence="1">Cladode</tissue>
    </source>
</reference>
<organism evidence="1">
    <name type="scientific">Opuntia streptacantha</name>
    <name type="common">Prickly pear cactus</name>
    <name type="synonym">Opuntia cardona</name>
    <dbReference type="NCBI Taxonomy" id="393608"/>
    <lineage>
        <taxon>Eukaryota</taxon>
        <taxon>Viridiplantae</taxon>
        <taxon>Streptophyta</taxon>
        <taxon>Embryophyta</taxon>
        <taxon>Tracheophyta</taxon>
        <taxon>Spermatophyta</taxon>
        <taxon>Magnoliopsida</taxon>
        <taxon>eudicotyledons</taxon>
        <taxon>Gunneridae</taxon>
        <taxon>Pentapetalae</taxon>
        <taxon>Caryophyllales</taxon>
        <taxon>Cactineae</taxon>
        <taxon>Cactaceae</taxon>
        <taxon>Opuntioideae</taxon>
        <taxon>Opuntia</taxon>
    </lineage>
</organism>
<proteinExistence type="predicted"/>
<accession>A0A7C9DE12</accession>
<evidence type="ECO:0000313" key="1">
    <source>
        <dbReference type="EMBL" id="MBA4638163.1"/>
    </source>
</evidence>
<name>A0A7C9DE12_OPUST</name>
<dbReference type="EMBL" id="GISG01108523">
    <property type="protein sequence ID" value="MBA4638163.1"/>
    <property type="molecule type" value="Transcribed_RNA"/>
</dbReference>
<reference evidence="1" key="2">
    <citation type="submission" date="2020-07" db="EMBL/GenBank/DDBJ databases">
        <authorList>
            <person name="Vera ALvarez R."/>
            <person name="Arias-Moreno D.M."/>
            <person name="Jimenez-Jacinto V."/>
            <person name="Jimenez-Bremont J.F."/>
            <person name="Swaminathan K."/>
            <person name="Moose S.P."/>
            <person name="Guerrero-Gonzalez M.L."/>
            <person name="Marino-Ramirez L."/>
            <person name="Landsman D."/>
            <person name="Rodriguez-Kessler M."/>
            <person name="Delgado-Sanchez P."/>
        </authorList>
    </citation>
    <scope>NUCLEOTIDE SEQUENCE</scope>
    <source>
        <tissue evidence="1">Cladode</tissue>
    </source>
</reference>
<protein>
    <submittedName>
        <fullName evidence="1">Uncharacterized protein</fullName>
    </submittedName>
</protein>
<dbReference type="AlphaFoldDB" id="A0A7C9DE12"/>